<feature type="signal peptide" evidence="2">
    <location>
        <begin position="1"/>
        <end position="22"/>
    </location>
</feature>
<feature type="region of interest" description="Disordered" evidence="1">
    <location>
        <begin position="59"/>
        <end position="93"/>
    </location>
</feature>
<feature type="chain" id="PRO_5041906740" description="Lipoprotein" evidence="2">
    <location>
        <begin position="23"/>
        <end position="109"/>
    </location>
</feature>
<reference evidence="3" key="2">
    <citation type="journal article" date="2021" name="Syst. Appl. Microbiol.">
        <title>Roseomonas hellenica sp. nov., isolated from roots of wild-growing Alkanna tinctoria.</title>
        <authorList>
            <person name="Rat A."/>
            <person name="Naranjo H.D."/>
            <person name="Lebbe L."/>
            <person name="Cnockaert M."/>
            <person name="Krigas N."/>
            <person name="Grigoriadou K."/>
            <person name="Maloupa E."/>
            <person name="Willems A."/>
        </authorList>
    </citation>
    <scope>NUCLEOTIDE SEQUENCE</scope>
    <source>
        <strain evidence="3">LMG 28251</strain>
    </source>
</reference>
<sequence length="109" mass="11962">MTRVALLLPLLPTLMMAGCAFSDPSPAPAPTATTSAGAPTIEEACRRESERVVLFRDRGQQMRIDEGENRLGSQTSISNERAQSDIAGRSYERDRLARDCVRQSAARPR</sequence>
<keyword evidence="4" id="KW-1185">Reference proteome</keyword>
<evidence type="ECO:0000256" key="1">
    <source>
        <dbReference type="SAM" id="MobiDB-lite"/>
    </source>
</evidence>
<feature type="compositionally biased region" description="Polar residues" evidence="1">
    <location>
        <begin position="71"/>
        <end position="81"/>
    </location>
</feature>
<gene>
    <name evidence="3" type="ORF">GXW79_01380</name>
</gene>
<feature type="region of interest" description="Disordered" evidence="1">
    <location>
        <begin position="21"/>
        <end position="40"/>
    </location>
</feature>
<comment type="caution">
    <text evidence="3">The sequence shown here is derived from an EMBL/GenBank/DDBJ whole genome shotgun (WGS) entry which is preliminary data.</text>
</comment>
<dbReference type="EMBL" id="JAAEDH010000001">
    <property type="protein sequence ID" value="MBR0653722.1"/>
    <property type="molecule type" value="Genomic_DNA"/>
</dbReference>
<organism evidence="3 4">
    <name type="scientific">Plastoroseomonas arctica</name>
    <dbReference type="NCBI Taxonomy" id="1509237"/>
    <lineage>
        <taxon>Bacteria</taxon>
        <taxon>Pseudomonadati</taxon>
        <taxon>Pseudomonadota</taxon>
        <taxon>Alphaproteobacteria</taxon>
        <taxon>Acetobacterales</taxon>
        <taxon>Acetobacteraceae</taxon>
        <taxon>Plastoroseomonas</taxon>
    </lineage>
</organism>
<evidence type="ECO:0000313" key="4">
    <source>
        <dbReference type="Proteomes" id="UP001196068"/>
    </source>
</evidence>
<evidence type="ECO:0000313" key="3">
    <source>
        <dbReference type="EMBL" id="MBR0653722.1"/>
    </source>
</evidence>
<dbReference type="AlphaFoldDB" id="A0AAF1JU99"/>
<proteinExistence type="predicted"/>
<dbReference type="PROSITE" id="PS51257">
    <property type="entry name" value="PROKAR_LIPOPROTEIN"/>
    <property type="match status" value="1"/>
</dbReference>
<accession>A0AAF1JU99</accession>
<evidence type="ECO:0000256" key="2">
    <source>
        <dbReference type="SAM" id="SignalP"/>
    </source>
</evidence>
<reference evidence="3" key="1">
    <citation type="submission" date="2020-01" db="EMBL/GenBank/DDBJ databases">
        <authorList>
            <person name="Rat A."/>
        </authorList>
    </citation>
    <scope>NUCLEOTIDE SEQUENCE</scope>
    <source>
        <strain evidence="3">LMG 28251</strain>
    </source>
</reference>
<feature type="compositionally biased region" description="Low complexity" evidence="1">
    <location>
        <begin position="30"/>
        <end position="40"/>
    </location>
</feature>
<dbReference type="Proteomes" id="UP001196068">
    <property type="component" value="Unassembled WGS sequence"/>
</dbReference>
<dbReference type="RefSeq" id="WP_211872411.1">
    <property type="nucleotide sequence ID" value="NZ_JAAEDH010000001.1"/>
</dbReference>
<evidence type="ECO:0008006" key="5">
    <source>
        <dbReference type="Google" id="ProtNLM"/>
    </source>
</evidence>
<keyword evidence="2" id="KW-0732">Signal</keyword>
<name>A0AAF1JU99_9PROT</name>
<protein>
    <recommendedName>
        <fullName evidence="5">Lipoprotein</fullName>
    </recommendedName>
</protein>
<feature type="compositionally biased region" description="Basic and acidic residues" evidence="1">
    <location>
        <begin position="59"/>
        <end position="69"/>
    </location>
</feature>